<keyword evidence="1" id="KW-0175">Coiled coil</keyword>
<sequence>MGLEKQPLELVRLRRQLAGAAESLLLDPNQGIRVPSQSDTSSLTERLSNAERELALEKQKTTTLDAELRDLKTSTDQSQSLAAQQLEACLRKQLDNFSDLTGQELARIRAFHDEIQIKEFDLLREQRDKAVDECDTLRTELASMRDLLQSTKAELNALRNTNGFPWGGSHPESNRVEDLTLHTQLTKMTIELEAARAARNDALLQSEKLAAQLDASKQAFYELRTRSRLDYADLESKLTMVQEKLRGYEQMEQGIDEVIEHVPTSDHSQDHSHTVLSQLGHFCVESCRGPSSGSVFLPTLAARRLEHAVKLAKQVTQLKAECARLVAERDASNQEAKLEGSSKDWFFRDSEPKRDPTNESFNSVSPCPRVPVCSRRGKYSINSGPMSPRRMRRIQMISPRTRR</sequence>
<dbReference type="GO" id="GO:0005815">
    <property type="term" value="C:microtubule organizing center"/>
    <property type="evidence" value="ECO:0007669"/>
    <property type="project" value="TreeGrafter"/>
</dbReference>
<reference evidence="3 4" key="2">
    <citation type="submission" date="2018-11" db="EMBL/GenBank/DDBJ databases">
        <authorList>
            <consortium name="Pathogen Informatics"/>
        </authorList>
    </citation>
    <scope>NUCLEOTIDE SEQUENCE [LARGE SCALE GENOMIC DNA]</scope>
    <source>
        <strain evidence="3 4">Egypt</strain>
    </source>
</reference>
<proteinExistence type="predicted"/>
<dbReference type="OrthoDB" id="299638at2759"/>
<evidence type="ECO:0000313" key="4">
    <source>
        <dbReference type="Proteomes" id="UP000272942"/>
    </source>
</evidence>
<accession>A0A183ATP5</accession>
<dbReference type="EMBL" id="UZAN01048902">
    <property type="protein sequence ID" value="VDP86885.1"/>
    <property type="molecule type" value="Genomic_DNA"/>
</dbReference>
<organism evidence="5">
    <name type="scientific">Echinostoma caproni</name>
    <dbReference type="NCBI Taxonomy" id="27848"/>
    <lineage>
        <taxon>Eukaryota</taxon>
        <taxon>Metazoa</taxon>
        <taxon>Spiralia</taxon>
        <taxon>Lophotrochozoa</taxon>
        <taxon>Platyhelminthes</taxon>
        <taxon>Trematoda</taxon>
        <taxon>Digenea</taxon>
        <taxon>Plagiorchiida</taxon>
        <taxon>Echinostomata</taxon>
        <taxon>Echinostomatoidea</taxon>
        <taxon>Echinostomatidae</taxon>
        <taxon>Echinostoma</taxon>
    </lineage>
</organism>
<reference evidence="5" key="1">
    <citation type="submission" date="2016-06" db="UniProtKB">
        <authorList>
            <consortium name="WormBaseParasite"/>
        </authorList>
    </citation>
    <scope>IDENTIFICATION</scope>
</reference>
<evidence type="ECO:0000256" key="1">
    <source>
        <dbReference type="SAM" id="Coils"/>
    </source>
</evidence>
<dbReference type="WBParaSite" id="ECPE_0001036201-mRNA-1">
    <property type="protein sequence ID" value="ECPE_0001036201-mRNA-1"/>
    <property type="gene ID" value="ECPE_0001036201"/>
</dbReference>
<dbReference type="AlphaFoldDB" id="A0A183ATP5"/>
<feature type="coiled-coil region" evidence="1">
    <location>
        <begin position="308"/>
        <end position="335"/>
    </location>
</feature>
<protein>
    <submittedName>
        <fullName evidence="3 5">Uncharacterized protein</fullName>
    </submittedName>
</protein>
<name>A0A183ATP5_9TREM</name>
<dbReference type="InterPro" id="IPR026205">
    <property type="entry name" value="PIBF1"/>
</dbReference>
<feature type="coiled-coil region" evidence="1">
    <location>
        <begin position="120"/>
        <end position="161"/>
    </location>
</feature>
<dbReference type="PANTHER" id="PTHR18950">
    <property type="entry name" value="PROGESTERONE-INDUCED BLOCKING FACTOR 1"/>
    <property type="match status" value="1"/>
</dbReference>
<dbReference type="PANTHER" id="PTHR18950:SF0">
    <property type="entry name" value="PROGESTERONE IMMUNOMODULATORY BINDING FACTOR 1"/>
    <property type="match status" value="1"/>
</dbReference>
<feature type="coiled-coil region" evidence="1">
    <location>
        <begin position="40"/>
        <end position="67"/>
    </location>
</feature>
<evidence type="ECO:0000256" key="2">
    <source>
        <dbReference type="SAM" id="MobiDB-lite"/>
    </source>
</evidence>
<gene>
    <name evidence="3" type="ORF">ECPE_LOCUS10330</name>
</gene>
<dbReference type="Proteomes" id="UP000272942">
    <property type="component" value="Unassembled WGS sequence"/>
</dbReference>
<feature type="compositionally biased region" description="Basic and acidic residues" evidence="2">
    <location>
        <begin position="346"/>
        <end position="357"/>
    </location>
</feature>
<feature type="region of interest" description="Disordered" evidence="2">
    <location>
        <begin position="346"/>
        <end position="366"/>
    </location>
</feature>
<dbReference type="GO" id="GO:0060271">
    <property type="term" value="P:cilium assembly"/>
    <property type="evidence" value="ECO:0007669"/>
    <property type="project" value="TreeGrafter"/>
</dbReference>
<evidence type="ECO:0000313" key="3">
    <source>
        <dbReference type="EMBL" id="VDP86885.1"/>
    </source>
</evidence>
<keyword evidence="4" id="KW-1185">Reference proteome</keyword>
<evidence type="ECO:0000313" key="5">
    <source>
        <dbReference type="WBParaSite" id="ECPE_0001036201-mRNA-1"/>
    </source>
</evidence>